<keyword evidence="2" id="KW-1185">Reference proteome</keyword>
<dbReference type="Proteomes" id="UP001214441">
    <property type="component" value="Unassembled WGS sequence"/>
</dbReference>
<dbReference type="RefSeq" id="WP_274044987.1">
    <property type="nucleotide sequence ID" value="NZ_JANCPR020000059.1"/>
</dbReference>
<evidence type="ECO:0000313" key="1">
    <source>
        <dbReference type="EMBL" id="MDJ1137519.1"/>
    </source>
</evidence>
<organism evidence="1 2">
    <name type="scientific">Streptomyces iconiensis</name>
    <dbReference type="NCBI Taxonomy" id="1384038"/>
    <lineage>
        <taxon>Bacteria</taxon>
        <taxon>Bacillati</taxon>
        <taxon>Actinomycetota</taxon>
        <taxon>Actinomycetes</taxon>
        <taxon>Kitasatosporales</taxon>
        <taxon>Streptomycetaceae</taxon>
        <taxon>Streptomyces</taxon>
    </lineage>
</organism>
<dbReference type="EMBL" id="JANCPR020000059">
    <property type="protein sequence ID" value="MDJ1137519.1"/>
    <property type="molecule type" value="Genomic_DNA"/>
</dbReference>
<proteinExistence type="predicted"/>
<comment type="caution">
    <text evidence="1">The sequence shown here is derived from an EMBL/GenBank/DDBJ whole genome shotgun (WGS) entry which is preliminary data.</text>
</comment>
<protein>
    <recommendedName>
        <fullName evidence="3">CHAT domain-containing protein</fullName>
    </recommendedName>
</protein>
<reference evidence="1 2" key="1">
    <citation type="submission" date="2023-05" db="EMBL/GenBank/DDBJ databases">
        <title>Streptantibioticus silvisoli sp. nov., acidotolerant actinomycetes 1 from pine litter.</title>
        <authorList>
            <person name="Swiecimska M."/>
            <person name="Golinska P."/>
            <person name="Sangal V."/>
            <person name="Wachnowicz B."/>
            <person name="Goodfellow M."/>
        </authorList>
    </citation>
    <scope>NUCLEOTIDE SEQUENCE [LARGE SCALE GENOMIC DNA]</scope>
    <source>
        <strain evidence="1 2">DSM 42109</strain>
    </source>
</reference>
<accession>A0ABT7A870</accession>
<gene>
    <name evidence="1" type="ORF">NMN56_037320</name>
</gene>
<name>A0ABT7A870_9ACTN</name>
<evidence type="ECO:0008006" key="3">
    <source>
        <dbReference type="Google" id="ProtNLM"/>
    </source>
</evidence>
<evidence type="ECO:0000313" key="2">
    <source>
        <dbReference type="Proteomes" id="UP001214441"/>
    </source>
</evidence>
<sequence length="178" mass="18381">MFVAAVDVVTIGATGGEPYVLRDLLTSYGADTRLLSVGSPNHLVDVLNGTLSRAEHLVLCCHGDERGVLLEELAPDIAARQPFKEVLTPEIVATLGSPAKGVVFSTGCATGTDAMARAFLGGGCSAYLAPGGYPEGTAVLAFAAAFYYRLLALGTPLPDAVATARAVGGDTELFHLWT</sequence>